<feature type="region of interest" description="Disordered" evidence="1">
    <location>
        <begin position="1"/>
        <end position="22"/>
    </location>
</feature>
<dbReference type="AlphaFoldDB" id="A0A6J4L1S4"/>
<evidence type="ECO:0000313" key="2">
    <source>
        <dbReference type="EMBL" id="CAA9320466.1"/>
    </source>
</evidence>
<feature type="non-terminal residue" evidence="2">
    <location>
        <position position="49"/>
    </location>
</feature>
<protein>
    <submittedName>
        <fullName evidence="2">Uncharacterized protein</fullName>
    </submittedName>
</protein>
<feature type="non-terminal residue" evidence="2">
    <location>
        <position position="1"/>
    </location>
</feature>
<name>A0A6J4L1S4_9ACTN</name>
<dbReference type="EMBL" id="CADCTT010000295">
    <property type="protein sequence ID" value="CAA9320466.1"/>
    <property type="molecule type" value="Genomic_DNA"/>
</dbReference>
<organism evidence="2">
    <name type="scientific">uncultured Friedmanniella sp</name>
    <dbReference type="NCBI Taxonomy" id="335381"/>
    <lineage>
        <taxon>Bacteria</taxon>
        <taxon>Bacillati</taxon>
        <taxon>Actinomycetota</taxon>
        <taxon>Actinomycetes</taxon>
        <taxon>Propionibacteriales</taxon>
        <taxon>Nocardioidaceae</taxon>
        <taxon>Friedmanniella</taxon>
        <taxon>environmental samples</taxon>
    </lineage>
</organism>
<gene>
    <name evidence="2" type="ORF">AVDCRST_MAG61-2268</name>
</gene>
<sequence>WSARRRAAKKPWSWQLPSDPTSWSWTCRCPASAGSRRRRGPPAIQECGT</sequence>
<proteinExistence type="predicted"/>
<reference evidence="2" key="1">
    <citation type="submission" date="2020-02" db="EMBL/GenBank/DDBJ databases">
        <authorList>
            <person name="Meier V. D."/>
        </authorList>
    </citation>
    <scope>NUCLEOTIDE SEQUENCE</scope>
    <source>
        <strain evidence="2">AVDCRST_MAG61</strain>
    </source>
</reference>
<evidence type="ECO:0000256" key="1">
    <source>
        <dbReference type="SAM" id="MobiDB-lite"/>
    </source>
</evidence>
<accession>A0A6J4L1S4</accession>